<dbReference type="InterPro" id="IPR013783">
    <property type="entry name" value="Ig-like_fold"/>
</dbReference>
<dbReference type="PANTHER" id="PTHR23279:SF36">
    <property type="entry name" value="DEFECTIVE PROBOSCIS EXTENSION RESPONSE 9, ISOFORM A"/>
    <property type="match status" value="1"/>
</dbReference>
<feature type="chain" id="PRO_5024454178" evidence="1">
    <location>
        <begin position="22"/>
        <end position="247"/>
    </location>
</feature>
<keyword evidence="1" id="KW-0732">Signal</keyword>
<dbReference type="PANTHER" id="PTHR23279">
    <property type="entry name" value="DEFECTIVE PROBOSCIS EXTENSION RESPONSE DPR -RELATED"/>
    <property type="match status" value="1"/>
</dbReference>
<feature type="signal peptide" evidence="1">
    <location>
        <begin position="1"/>
        <end position="21"/>
    </location>
</feature>
<evidence type="ECO:0000256" key="1">
    <source>
        <dbReference type="SAM" id="SignalP"/>
    </source>
</evidence>
<sequence>MIEQLIVIIVILSQLLPFVSSLPSSYSKYECVESTLHHQSERAKSRYLHIPDIVLEDEESVNVTHRELKAPCFNASFPTNLVVEEGSTVTLPCVVHNVDFNSIVMSWWKERAVREITVGDNISDKRYSIDKSIRGAWSLRIFNVSIRDSGVYICQINSKLLRERFISLTVTARRPAMSKLSSSDVLVKDEAIHPELGSEHIKQESSWKPFLSVLNYELTGTRTTSAASFFSIDFLYFYLSSICLLIL</sequence>
<dbReference type="AlphaFoldDB" id="A0A5K3EJQ5"/>
<reference evidence="3" key="1">
    <citation type="submission" date="2019-11" db="UniProtKB">
        <authorList>
            <consortium name="WormBaseParasite"/>
        </authorList>
    </citation>
    <scope>IDENTIFICATION</scope>
</reference>
<feature type="domain" description="Ig-like" evidence="2">
    <location>
        <begin position="71"/>
        <end position="167"/>
    </location>
</feature>
<dbReference type="InterPro" id="IPR036179">
    <property type="entry name" value="Ig-like_dom_sf"/>
</dbReference>
<dbReference type="Pfam" id="PF07686">
    <property type="entry name" value="V-set"/>
    <property type="match status" value="1"/>
</dbReference>
<evidence type="ECO:0000313" key="3">
    <source>
        <dbReference type="WBParaSite" id="MCU_001053-RB"/>
    </source>
</evidence>
<dbReference type="WBParaSite" id="MCU_001053-RB">
    <property type="protein sequence ID" value="MCU_001053-RB"/>
    <property type="gene ID" value="MCU_001053"/>
</dbReference>
<dbReference type="SUPFAM" id="SSF48726">
    <property type="entry name" value="Immunoglobulin"/>
    <property type="match status" value="1"/>
</dbReference>
<dbReference type="GO" id="GO:0032589">
    <property type="term" value="C:neuron projection membrane"/>
    <property type="evidence" value="ECO:0007669"/>
    <property type="project" value="TreeGrafter"/>
</dbReference>
<dbReference type="SMART" id="SM00409">
    <property type="entry name" value="IG"/>
    <property type="match status" value="1"/>
</dbReference>
<evidence type="ECO:0000259" key="2">
    <source>
        <dbReference type="PROSITE" id="PS50835"/>
    </source>
</evidence>
<dbReference type="InterPro" id="IPR037448">
    <property type="entry name" value="Zig-8"/>
</dbReference>
<dbReference type="Gene3D" id="2.60.40.10">
    <property type="entry name" value="Immunoglobulins"/>
    <property type="match status" value="1"/>
</dbReference>
<dbReference type="GO" id="GO:0050808">
    <property type="term" value="P:synapse organization"/>
    <property type="evidence" value="ECO:0007669"/>
    <property type="project" value="TreeGrafter"/>
</dbReference>
<dbReference type="InterPro" id="IPR007110">
    <property type="entry name" value="Ig-like_dom"/>
</dbReference>
<dbReference type="InterPro" id="IPR003599">
    <property type="entry name" value="Ig_sub"/>
</dbReference>
<dbReference type="InterPro" id="IPR013106">
    <property type="entry name" value="Ig_V-set"/>
</dbReference>
<name>A0A5K3EJQ5_MESCO</name>
<dbReference type="SMART" id="SM00406">
    <property type="entry name" value="IGv"/>
    <property type="match status" value="1"/>
</dbReference>
<accession>A0A5K3EJQ5</accession>
<protein>
    <submittedName>
        <fullName evidence="3">Ig-like domain-containing protein</fullName>
    </submittedName>
</protein>
<organism evidence="3">
    <name type="scientific">Mesocestoides corti</name>
    <name type="common">Flatworm</name>
    <dbReference type="NCBI Taxonomy" id="53468"/>
    <lineage>
        <taxon>Eukaryota</taxon>
        <taxon>Metazoa</taxon>
        <taxon>Spiralia</taxon>
        <taxon>Lophotrochozoa</taxon>
        <taxon>Platyhelminthes</taxon>
        <taxon>Cestoda</taxon>
        <taxon>Eucestoda</taxon>
        <taxon>Cyclophyllidea</taxon>
        <taxon>Mesocestoididae</taxon>
        <taxon>Mesocestoides</taxon>
    </lineage>
</organism>
<proteinExistence type="predicted"/>
<dbReference type="PROSITE" id="PS50835">
    <property type="entry name" value="IG_LIKE"/>
    <property type="match status" value="1"/>
</dbReference>